<dbReference type="EMBL" id="FXTP01000012">
    <property type="protein sequence ID" value="SMO84340.1"/>
    <property type="molecule type" value="Genomic_DNA"/>
</dbReference>
<sequence>MNTSKIAVFALFLLFITAGCASTGSQYVLNPEYQNRAKAFDTSVTIFPLTEDLVEDSVWQQHLNYAPENYSLINFANKQTFIKYFALSFSETTTGEVNNVMADESVELSEEVDFSNQSLPINDKEELKLLVPEAGKLVTDEMETDFSLLIQSINWQIGQVEEQSKPIGGNNDLFIELVIKFKYVIWDNQRERVAGYGLVRESEVLSGRPGRITYIQIFEKISREIVQNSPLQERYVQEY</sequence>
<dbReference type="RefSeq" id="WP_142455251.1">
    <property type="nucleotide sequence ID" value="NZ_FXTP01000012.1"/>
</dbReference>
<organism evidence="2 3">
    <name type="scientific">Gracilimonas mengyeensis</name>
    <dbReference type="NCBI Taxonomy" id="1302730"/>
    <lineage>
        <taxon>Bacteria</taxon>
        <taxon>Pseudomonadati</taxon>
        <taxon>Balneolota</taxon>
        <taxon>Balneolia</taxon>
        <taxon>Balneolales</taxon>
        <taxon>Balneolaceae</taxon>
        <taxon>Gracilimonas</taxon>
    </lineage>
</organism>
<evidence type="ECO:0000313" key="3">
    <source>
        <dbReference type="Proteomes" id="UP000317557"/>
    </source>
</evidence>
<keyword evidence="1" id="KW-0732">Signal</keyword>
<accession>A0A521EMK4</accession>
<dbReference type="AlphaFoldDB" id="A0A521EMK4"/>
<reference evidence="2 3" key="1">
    <citation type="submission" date="2017-05" db="EMBL/GenBank/DDBJ databases">
        <authorList>
            <person name="Varghese N."/>
            <person name="Submissions S."/>
        </authorList>
    </citation>
    <scope>NUCLEOTIDE SEQUENCE [LARGE SCALE GENOMIC DNA]</scope>
    <source>
        <strain evidence="2 3">DSM 21985</strain>
    </source>
</reference>
<dbReference type="PROSITE" id="PS51257">
    <property type="entry name" value="PROKAR_LIPOPROTEIN"/>
    <property type="match status" value="1"/>
</dbReference>
<name>A0A521EMK4_9BACT</name>
<gene>
    <name evidence="2" type="ORF">SAMN06265219_112104</name>
</gene>
<dbReference type="Proteomes" id="UP000317557">
    <property type="component" value="Unassembled WGS sequence"/>
</dbReference>
<keyword evidence="3" id="KW-1185">Reference proteome</keyword>
<feature type="chain" id="PRO_5021956247" evidence="1">
    <location>
        <begin position="22"/>
        <end position="239"/>
    </location>
</feature>
<evidence type="ECO:0000256" key="1">
    <source>
        <dbReference type="SAM" id="SignalP"/>
    </source>
</evidence>
<proteinExistence type="predicted"/>
<dbReference type="OrthoDB" id="9857295at2"/>
<protein>
    <submittedName>
        <fullName evidence="2">Uncharacterized protein</fullName>
    </submittedName>
</protein>
<feature type="signal peptide" evidence="1">
    <location>
        <begin position="1"/>
        <end position="21"/>
    </location>
</feature>
<evidence type="ECO:0000313" key="2">
    <source>
        <dbReference type="EMBL" id="SMO84340.1"/>
    </source>
</evidence>